<keyword evidence="1" id="KW-0812">Transmembrane</keyword>
<gene>
    <name evidence="2" type="ORF">GCM10023092_15890</name>
</gene>
<dbReference type="EMBL" id="BAABEZ010000022">
    <property type="protein sequence ID" value="GAA4454216.1"/>
    <property type="molecule type" value="Genomic_DNA"/>
</dbReference>
<reference evidence="3" key="1">
    <citation type="journal article" date="2019" name="Int. J. Syst. Evol. Microbiol.">
        <title>The Global Catalogue of Microorganisms (GCM) 10K type strain sequencing project: providing services to taxonomists for standard genome sequencing and annotation.</title>
        <authorList>
            <consortium name="The Broad Institute Genomics Platform"/>
            <consortium name="The Broad Institute Genome Sequencing Center for Infectious Disease"/>
            <person name="Wu L."/>
            <person name="Ma J."/>
        </authorList>
    </citation>
    <scope>NUCLEOTIDE SEQUENCE [LARGE SCALE GENOMIC DNA]</scope>
    <source>
        <strain evidence="3">JCM 31921</strain>
    </source>
</reference>
<feature type="transmembrane region" description="Helical" evidence="1">
    <location>
        <begin position="124"/>
        <end position="141"/>
    </location>
</feature>
<accession>A0ABP8MTK1</accession>
<evidence type="ECO:0000313" key="3">
    <source>
        <dbReference type="Proteomes" id="UP001501410"/>
    </source>
</evidence>
<dbReference type="Proteomes" id="UP001501410">
    <property type="component" value="Unassembled WGS sequence"/>
</dbReference>
<dbReference type="InterPro" id="IPR022134">
    <property type="entry name" value="DUF3667"/>
</dbReference>
<sequence length="240" mass="27431">MSSSHCLNCENELKGNFCENCGQRANTHRLSIVHFIAHDFLHGILHVDKGILFTLRGMLLRPGFTAREYIEGKRIRHFNFLTLLVLLIGLDIGLGHLLDPHAEERAGMRNSRKLVKVIMDHPQQFILLLAPLFALATLLFFRRMKLNYTEHIIPALCLLISFTIADIFCTICDGLFHTDVFGLYVCFLMMMGYIFLVYYQFTKDTYTPGGFLWRIISALLSFWLIVGIGGFALVEVAELL</sequence>
<feature type="transmembrane region" description="Helical" evidence="1">
    <location>
        <begin position="78"/>
        <end position="98"/>
    </location>
</feature>
<keyword evidence="1" id="KW-1133">Transmembrane helix</keyword>
<keyword evidence="1" id="KW-0472">Membrane</keyword>
<feature type="transmembrane region" description="Helical" evidence="1">
    <location>
        <begin position="153"/>
        <end position="176"/>
    </location>
</feature>
<protein>
    <recommendedName>
        <fullName evidence="4">DUF3667 domain-containing protein</fullName>
    </recommendedName>
</protein>
<organism evidence="2 3">
    <name type="scientific">Rurimicrobium arvi</name>
    <dbReference type="NCBI Taxonomy" id="2049916"/>
    <lineage>
        <taxon>Bacteria</taxon>
        <taxon>Pseudomonadati</taxon>
        <taxon>Bacteroidota</taxon>
        <taxon>Chitinophagia</taxon>
        <taxon>Chitinophagales</taxon>
        <taxon>Chitinophagaceae</taxon>
        <taxon>Rurimicrobium</taxon>
    </lineage>
</organism>
<dbReference type="RefSeq" id="WP_344825058.1">
    <property type="nucleotide sequence ID" value="NZ_BAABEZ010000022.1"/>
</dbReference>
<dbReference type="Pfam" id="PF12412">
    <property type="entry name" value="DUF3667"/>
    <property type="match status" value="1"/>
</dbReference>
<feature type="transmembrane region" description="Helical" evidence="1">
    <location>
        <begin position="182"/>
        <end position="199"/>
    </location>
</feature>
<evidence type="ECO:0000256" key="1">
    <source>
        <dbReference type="SAM" id="Phobius"/>
    </source>
</evidence>
<evidence type="ECO:0000313" key="2">
    <source>
        <dbReference type="EMBL" id="GAA4454216.1"/>
    </source>
</evidence>
<comment type="caution">
    <text evidence="2">The sequence shown here is derived from an EMBL/GenBank/DDBJ whole genome shotgun (WGS) entry which is preliminary data.</text>
</comment>
<feature type="transmembrane region" description="Helical" evidence="1">
    <location>
        <begin position="211"/>
        <end position="234"/>
    </location>
</feature>
<proteinExistence type="predicted"/>
<evidence type="ECO:0008006" key="4">
    <source>
        <dbReference type="Google" id="ProtNLM"/>
    </source>
</evidence>
<keyword evidence="3" id="KW-1185">Reference proteome</keyword>
<name>A0ABP8MTK1_9BACT</name>